<feature type="domain" description="DAN" evidence="6">
    <location>
        <begin position="84"/>
        <end position="177"/>
    </location>
</feature>
<dbReference type="Proteomes" id="UP000695000">
    <property type="component" value="Unplaced"/>
</dbReference>
<keyword evidence="4" id="KW-1015">Disulfide bond</keyword>
<evidence type="ECO:0000313" key="8">
    <source>
        <dbReference type="RefSeq" id="XP_017775595.1"/>
    </source>
</evidence>
<gene>
    <name evidence="8" type="primary">LOC108561951</name>
</gene>
<sequence length="182" mass="20239">MSFGARNSVHINRGGGGGRRRDAASKPRRCVHPKPFDATTPTVSHPYLHNIASYRMLLVWWYLVAAFSVTDALLLQPMTAAAVAKETWQKPGCHKIGHTRKISIPNCIEIKITTNACRGYCESWAVPSSTNISWTQPVTSVGECCNIMDSELQEVQVFCVEGVRTLTFKSAISCSCYHCRKY</sequence>
<dbReference type="Gene3D" id="2.10.90.10">
    <property type="entry name" value="Cystine-knot cytokines"/>
    <property type="match status" value="1"/>
</dbReference>
<evidence type="ECO:0000313" key="7">
    <source>
        <dbReference type="Proteomes" id="UP000695000"/>
    </source>
</evidence>
<dbReference type="PANTHER" id="PTHR31129">
    <property type="entry name" value="GLYCOPROTEIN HORMONE ALPHA-2"/>
    <property type="match status" value="1"/>
</dbReference>
<evidence type="ECO:0000256" key="5">
    <source>
        <dbReference type="SAM" id="MobiDB-lite"/>
    </source>
</evidence>
<evidence type="ECO:0000256" key="3">
    <source>
        <dbReference type="ARBA" id="ARBA00022729"/>
    </source>
</evidence>
<keyword evidence="7" id="KW-1185">Reference proteome</keyword>
<comment type="subcellular location">
    <subcellularLocation>
        <location evidence="1">Secreted</location>
    </subcellularLocation>
</comment>
<dbReference type="InterPro" id="IPR052680">
    <property type="entry name" value="Glyco_Hormone_Alpha"/>
</dbReference>
<evidence type="ECO:0000256" key="4">
    <source>
        <dbReference type="ARBA" id="ARBA00023157"/>
    </source>
</evidence>
<keyword evidence="3" id="KW-0732">Signal</keyword>
<dbReference type="PANTHER" id="PTHR31129:SF2">
    <property type="entry name" value="GLYCOPROTEIN HORMONE ALPHA-2"/>
    <property type="match status" value="1"/>
</dbReference>
<keyword evidence="2" id="KW-0964">Secreted</keyword>
<reference evidence="8" key="1">
    <citation type="submission" date="2025-08" db="UniProtKB">
        <authorList>
            <consortium name="RefSeq"/>
        </authorList>
    </citation>
    <scope>IDENTIFICATION</scope>
</reference>
<evidence type="ECO:0000259" key="6">
    <source>
        <dbReference type="Pfam" id="PF03045"/>
    </source>
</evidence>
<organism evidence="7 8">
    <name type="scientific">Nicrophorus vespilloides</name>
    <name type="common">Boreal carrion beetle</name>
    <dbReference type="NCBI Taxonomy" id="110193"/>
    <lineage>
        <taxon>Eukaryota</taxon>
        <taxon>Metazoa</taxon>
        <taxon>Ecdysozoa</taxon>
        <taxon>Arthropoda</taxon>
        <taxon>Hexapoda</taxon>
        <taxon>Insecta</taxon>
        <taxon>Pterygota</taxon>
        <taxon>Neoptera</taxon>
        <taxon>Endopterygota</taxon>
        <taxon>Coleoptera</taxon>
        <taxon>Polyphaga</taxon>
        <taxon>Staphyliniformia</taxon>
        <taxon>Silphidae</taxon>
        <taxon>Nicrophorinae</taxon>
        <taxon>Nicrophorus</taxon>
    </lineage>
</organism>
<feature type="region of interest" description="Disordered" evidence="5">
    <location>
        <begin position="1"/>
        <end position="35"/>
    </location>
</feature>
<evidence type="ECO:0000256" key="1">
    <source>
        <dbReference type="ARBA" id="ARBA00004613"/>
    </source>
</evidence>
<evidence type="ECO:0000256" key="2">
    <source>
        <dbReference type="ARBA" id="ARBA00022525"/>
    </source>
</evidence>
<dbReference type="RefSeq" id="XP_017775595.1">
    <property type="nucleotide sequence ID" value="XM_017920106.1"/>
</dbReference>
<dbReference type="GeneID" id="108561951"/>
<dbReference type="InterPro" id="IPR004133">
    <property type="entry name" value="DAN_dom"/>
</dbReference>
<dbReference type="Pfam" id="PF03045">
    <property type="entry name" value="DAN"/>
    <property type="match status" value="1"/>
</dbReference>
<accession>A0ABM1MLZ5</accession>
<proteinExistence type="predicted"/>
<name>A0ABM1MLZ5_NICVS</name>
<dbReference type="InterPro" id="IPR029034">
    <property type="entry name" value="Cystine-knot_cytokine"/>
</dbReference>
<protein>
    <submittedName>
        <fullName evidence="8">Uncharacterized protein LOC108561951</fullName>
    </submittedName>
</protein>